<protein>
    <submittedName>
        <fullName evidence="2">(African queen) hypothetical protein</fullName>
    </submittedName>
</protein>
<dbReference type="PRINTS" id="PR00080">
    <property type="entry name" value="SDRFAMILY"/>
</dbReference>
<dbReference type="OrthoDB" id="47007at2759"/>
<dbReference type="GO" id="GO:0016491">
    <property type="term" value="F:oxidoreductase activity"/>
    <property type="evidence" value="ECO:0007669"/>
    <property type="project" value="UniProtKB-KW"/>
</dbReference>
<gene>
    <name evidence="2" type="ORF">DCHRY22_LOCUS5730</name>
</gene>
<keyword evidence="3" id="KW-1185">Reference proteome</keyword>
<dbReference type="Proteomes" id="UP000789524">
    <property type="component" value="Unassembled WGS sequence"/>
</dbReference>
<dbReference type="PANTHER" id="PTHR43975">
    <property type="entry name" value="ZGC:101858"/>
    <property type="match status" value="1"/>
</dbReference>
<evidence type="ECO:0000256" key="1">
    <source>
        <dbReference type="ARBA" id="ARBA00023002"/>
    </source>
</evidence>
<name>A0A8J2QK88_9NEOP</name>
<keyword evidence="1" id="KW-0560">Oxidoreductase</keyword>
<proteinExistence type="predicted"/>
<dbReference type="InterPro" id="IPR020904">
    <property type="entry name" value="Sc_DH/Rdtase_CS"/>
</dbReference>
<dbReference type="Gene3D" id="3.40.50.720">
    <property type="entry name" value="NAD(P)-binding Rossmann-like Domain"/>
    <property type="match status" value="1"/>
</dbReference>
<evidence type="ECO:0000313" key="3">
    <source>
        <dbReference type="Proteomes" id="UP000789524"/>
    </source>
</evidence>
<comment type="caution">
    <text evidence="2">The sequence shown here is derived from an EMBL/GenBank/DDBJ whole genome shotgun (WGS) entry which is preliminary data.</text>
</comment>
<organism evidence="2 3">
    <name type="scientific">Danaus chrysippus</name>
    <name type="common">African queen</name>
    <dbReference type="NCBI Taxonomy" id="151541"/>
    <lineage>
        <taxon>Eukaryota</taxon>
        <taxon>Metazoa</taxon>
        <taxon>Ecdysozoa</taxon>
        <taxon>Arthropoda</taxon>
        <taxon>Hexapoda</taxon>
        <taxon>Insecta</taxon>
        <taxon>Pterygota</taxon>
        <taxon>Neoptera</taxon>
        <taxon>Endopterygota</taxon>
        <taxon>Lepidoptera</taxon>
        <taxon>Glossata</taxon>
        <taxon>Ditrysia</taxon>
        <taxon>Papilionoidea</taxon>
        <taxon>Nymphalidae</taxon>
        <taxon>Danainae</taxon>
        <taxon>Danaini</taxon>
        <taxon>Danaina</taxon>
        <taxon>Danaus</taxon>
        <taxon>Anosia</taxon>
    </lineage>
</organism>
<dbReference type="InterPro" id="IPR002347">
    <property type="entry name" value="SDR_fam"/>
</dbReference>
<reference evidence="2" key="1">
    <citation type="submission" date="2021-09" db="EMBL/GenBank/DDBJ databases">
        <authorList>
            <person name="Martin H S."/>
        </authorList>
    </citation>
    <scope>NUCLEOTIDE SEQUENCE</scope>
</reference>
<dbReference type="PRINTS" id="PR00081">
    <property type="entry name" value="GDHRDH"/>
</dbReference>
<dbReference type="PANTHER" id="PTHR43975:SF2">
    <property type="entry name" value="EG:BACR7A4.14 PROTEIN-RELATED"/>
    <property type="match status" value="1"/>
</dbReference>
<sequence length="251" mass="27001">MSFISKVVLVVGGSSGIGAATAIKLCGEGAKVAIVGRNRSKLAELENQCEGILAINADVRLDEDIKRIVDTTVNHFGKLDVLINSVGVGCFASITAENAMEEFDKTMAINLRAAVYLSHLALPHLIETKGNIVNISSVASTAVFFENHFAYCTSKAGLDHFTRSIAYELAPKGVRINIIIPGPVKTGYINGLILDIKEHEKFYNMLENRTALGKQSEANEIADLILYIASEKARSITGSSFVIDNGMLLKG</sequence>
<dbReference type="EMBL" id="CAKASE010000051">
    <property type="protein sequence ID" value="CAG9564792.1"/>
    <property type="molecule type" value="Genomic_DNA"/>
</dbReference>
<accession>A0A8J2QK88</accession>
<evidence type="ECO:0000313" key="2">
    <source>
        <dbReference type="EMBL" id="CAG9564792.1"/>
    </source>
</evidence>
<dbReference type="FunFam" id="3.40.50.720:FF:000084">
    <property type="entry name" value="Short-chain dehydrogenase reductase"/>
    <property type="match status" value="1"/>
</dbReference>
<dbReference type="SUPFAM" id="SSF51735">
    <property type="entry name" value="NAD(P)-binding Rossmann-fold domains"/>
    <property type="match status" value="1"/>
</dbReference>
<dbReference type="PROSITE" id="PS00061">
    <property type="entry name" value="ADH_SHORT"/>
    <property type="match status" value="1"/>
</dbReference>
<dbReference type="AlphaFoldDB" id="A0A8J2QK88"/>
<dbReference type="Pfam" id="PF13561">
    <property type="entry name" value="adh_short_C2"/>
    <property type="match status" value="1"/>
</dbReference>
<dbReference type="InterPro" id="IPR036291">
    <property type="entry name" value="NAD(P)-bd_dom_sf"/>
</dbReference>